<evidence type="ECO:0008006" key="3">
    <source>
        <dbReference type="Google" id="ProtNLM"/>
    </source>
</evidence>
<comment type="caution">
    <text evidence="1">The sequence shown here is derived from an EMBL/GenBank/DDBJ whole genome shotgun (WGS) entry which is preliminary data.</text>
</comment>
<dbReference type="Proteomes" id="UP000297348">
    <property type="component" value="Unassembled WGS sequence"/>
</dbReference>
<evidence type="ECO:0000313" key="2">
    <source>
        <dbReference type="Proteomes" id="UP000297348"/>
    </source>
</evidence>
<organism evidence="1 2">
    <name type="scientific">Levilactobacillus suantsaiihabitans</name>
    <dbReference type="NCBI Taxonomy" id="2487722"/>
    <lineage>
        <taxon>Bacteria</taxon>
        <taxon>Bacillati</taxon>
        <taxon>Bacillota</taxon>
        <taxon>Bacilli</taxon>
        <taxon>Lactobacillales</taxon>
        <taxon>Lactobacillaceae</taxon>
        <taxon>Levilactobacillus</taxon>
    </lineage>
</organism>
<name>A0A4Z0JDV9_9LACO</name>
<keyword evidence="2" id="KW-1185">Reference proteome</keyword>
<protein>
    <recommendedName>
        <fullName evidence="3">DNA-directed RNA polymerase beta subunit</fullName>
    </recommendedName>
</protein>
<accession>A0A4Z0JDV9</accession>
<gene>
    <name evidence="1" type="ORF">EGT51_01740</name>
</gene>
<evidence type="ECO:0000313" key="1">
    <source>
        <dbReference type="EMBL" id="TGD19938.1"/>
    </source>
</evidence>
<dbReference type="RefSeq" id="WP_135367084.1">
    <property type="nucleotide sequence ID" value="NZ_RKLX01000002.1"/>
</dbReference>
<dbReference type="AlphaFoldDB" id="A0A4Z0JDV9"/>
<proteinExistence type="predicted"/>
<sequence length="130" mass="14471">MILHQTDNDDLAQNFFHRDYHDRGMLKWGGFYLSDHTSALAKMHAAEQVEQPLPEQTAAVVSERLAAAWRSQQPVHLQLNVVDDNQTIQLLDGVIAGVFDDQIICQLPTGKCQSVALAAIRCVVSPKNVH</sequence>
<reference evidence="1 2" key="1">
    <citation type="submission" date="2018-10" db="EMBL/GenBank/DDBJ databases">
        <title>Lactobacillus sp. R7 and Lactobacillus sp. R19 isolated from fermented mustard green product of Taiwan.</title>
        <authorList>
            <person name="Lin S.-T."/>
        </authorList>
    </citation>
    <scope>NUCLEOTIDE SEQUENCE [LARGE SCALE GENOMIC DNA]</scope>
    <source>
        <strain evidence="1 2">BCRC 81129</strain>
    </source>
</reference>
<dbReference type="OrthoDB" id="1644322at2"/>
<dbReference type="EMBL" id="RKLX01000002">
    <property type="protein sequence ID" value="TGD19938.1"/>
    <property type="molecule type" value="Genomic_DNA"/>
</dbReference>